<feature type="domain" description="Phosphoribosyltransferase" evidence="14">
    <location>
        <begin position="7"/>
        <end position="207"/>
    </location>
</feature>
<dbReference type="FunFam" id="3.40.50.2020:FF:000003">
    <property type="entry name" value="Uracil phosphoribosyltransferase"/>
    <property type="match status" value="1"/>
</dbReference>
<keyword evidence="7 15" id="KW-0808">Transferase</keyword>
<comment type="catalytic activity">
    <reaction evidence="10">
        <text>UMP + diphosphate = 5-phospho-alpha-D-ribose 1-diphosphate + uracil</text>
        <dbReference type="Rhea" id="RHEA:13017"/>
        <dbReference type="ChEBI" id="CHEBI:17568"/>
        <dbReference type="ChEBI" id="CHEBI:33019"/>
        <dbReference type="ChEBI" id="CHEBI:57865"/>
        <dbReference type="ChEBI" id="CHEBI:58017"/>
        <dbReference type="EC" id="2.4.2.9"/>
    </reaction>
</comment>
<keyword evidence="9" id="KW-0342">GTP-binding</keyword>
<sequence>MNSVALVRHPLVEHHLTRLRDRTTPPAEFRQLLHRLAALLAYDATQDLTTQSVDIETPLTRANGRVLADEVGLVPILRAGLGMVDPILQLIPTAEVWHLGVYRDEATALPVEYYRKIPTSQPVDVALVLDPMLATGGSACAAFAALKAWGVPRMKLLSVIAAQSGVDRVRSEFPEVAIHVCAVDPALNDRKFIVPGLGDAGDRSFNTLRG</sequence>
<dbReference type="PANTHER" id="PTHR32315">
    <property type="entry name" value="ADENINE PHOSPHORIBOSYLTRANSFERASE"/>
    <property type="match status" value="1"/>
</dbReference>
<dbReference type="NCBIfam" id="NF001097">
    <property type="entry name" value="PRK00129.1"/>
    <property type="match status" value="1"/>
</dbReference>
<evidence type="ECO:0000256" key="2">
    <source>
        <dbReference type="ARBA" id="ARBA00005180"/>
    </source>
</evidence>
<gene>
    <name evidence="15" type="ORF">ENQ76_14270</name>
</gene>
<evidence type="ECO:0000256" key="8">
    <source>
        <dbReference type="ARBA" id="ARBA00022741"/>
    </source>
</evidence>
<dbReference type="InterPro" id="IPR000836">
    <property type="entry name" value="PRTase_dom"/>
</dbReference>
<proteinExistence type="inferred from homology"/>
<evidence type="ECO:0000256" key="13">
    <source>
        <dbReference type="NCBIfam" id="TIGR01091"/>
    </source>
</evidence>
<dbReference type="AlphaFoldDB" id="A0A7C2K2I3"/>
<dbReference type="GO" id="GO:0004845">
    <property type="term" value="F:uracil phosphoribosyltransferase activity"/>
    <property type="evidence" value="ECO:0007669"/>
    <property type="project" value="UniProtKB-UniRule"/>
</dbReference>
<keyword evidence="8" id="KW-0547">Nucleotide-binding</keyword>
<evidence type="ECO:0000259" key="14">
    <source>
        <dbReference type="Pfam" id="PF14681"/>
    </source>
</evidence>
<dbReference type="InterPro" id="IPR005765">
    <property type="entry name" value="UPRT"/>
</dbReference>
<organism evidence="15">
    <name type="scientific">Schlesneria paludicola</name>
    <dbReference type="NCBI Taxonomy" id="360056"/>
    <lineage>
        <taxon>Bacteria</taxon>
        <taxon>Pseudomonadati</taxon>
        <taxon>Planctomycetota</taxon>
        <taxon>Planctomycetia</taxon>
        <taxon>Planctomycetales</taxon>
        <taxon>Planctomycetaceae</taxon>
        <taxon>Schlesneria</taxon>
    </lineage>
</organism>
<accession>A0A7C2K2I3</accession>
<comment type="similarity">
    <text evidence="3">Belongs to the UPRTase family.</text>
</comment>
<evidence type="ECO:0000256" key="1">
    <source>
        <dbReference type="ARBA" id="ARBA00001946"/>
    </source>
</evidence>
<dbReference type="GO" id="GO:0005525">
    <property type="term" value="F:GTP binding"/>
    <property type="evidence" value="ECO:0007669"/>
    <property type="project" value="UniProtKB-KW"/>
</dbReference>
<dbReference type="InterPro" id="IPR050054">
    <property type="entry name" value="UPRTase/APRTase"/>
</dbReference>
<evidence type="ECO:0000256" key="9">
    <source>
        <dbReference type="ARBA" id="ARBA00023134"/>
    </source>
</evidence>
<dbReference type="UniPathway" id="UPA00574">
    <property type="reaction ID" value="UER00636"/>
</dbReference>
<dbReference type="EC" id="2.4.2.9" evidence="4 13"/>
<dbReference type="PANTHER" id="PTHR32315:SF4">
    <property type="entry name" value="URACIL PHOSPHORIBOSYLTRANSFERASE, CHLOROPLASTIC"/>
    <property type="match status" value="1"/>
</dbReference>
<dbReference type="SUPFAM" id="SSF53271">
    <property type="entry name" value="PRTase-like"/>
    <property type="match status" value="1"/>
</dbReference>
<dbReference type="NCBIfam" id="TIGR01091">
    <property type="entry name" value="upp"/>
    <property type="match status" value="1"/>
</dbReference>
<evidence type="ECO:0000256" key="6">
    <source>
        <dbReference type="ARBA" id="ARBA00022676"/>
    </source>
</evidence>
<evidence type="ECO:0000256" key="3">
    <source>
        <dbReference type="ARBA" id="ARBA00009516"/>
    </source>
</evidence>
<evidence type="ECO:0000313" key="15">
    <source>
        <dbReference type="EMBL" id="HEN16623.1"/>
    </source>
</evidence>
<name>A0A7C2K2I3_9PLAN</name>
<comment type="cofactor">
    <cofactor evidence="1">
        <name>Mg(2+)</name>
        <dbReference type="ChEBI" id="CHEBI:18420"/>
    </cofactor>
</comment>
<keyword evidence="5" id="KW-0021">Allosteric enzyme</keyword>
<comment type="function">
    <text evidence="11">Catalyzes the conversion of uracil and 5-phospho-alpha-D-ribose 1-diphosphate (PRPP) to UMP and diphosphate.</text>
</comment>
<evidence type="ECO:0000256" key="5">
    <source>
        <dbReference type="ARBA" id="ARBA00022533"/>
    </source>
</evidence>
<evidence type="ECO:0000256" key="11">
    <source>
        <dbReference type="ARBA" id="ARBA00056901"/>
    </source>
</evidence>
<comment type="caution">
    <text evidence="15">The sequence shown here is derived from an EMBL/GenBank/DDBJ whole genome shotgun (WGS) entry which is preliminary data.</text>
</comment>
<evidence type="ECO:0000256" key="12">
    <source>
        <dbReference type="ARBA" id="ARBA00072146"/>
    </source>
</evidence>
<evidence type="ECO:0000256" key="10">
    <source>
        <dbReference type="ARBA" id="ARBA00052919"/>
    </source>
</evidence>
<dbReference type="CDD" id="cd06223">
    <property type="entry name" value="PRTases_typeI"/>
    <property type="match status" value="1"/>
</dbReference>
<keyword evidence="6 15" id="KW-0328">Glycosyltransferase</keyword>
<dbReference type="GO" id="GO:0006223">
    <property type="term" value="P:uracil salvage"/>
    <property type="evidence" value="ECO:0007669"/>
    <property type="project" value="InterPro"/>
</dbReference>
<dbReference type="EMBL" id="DSOK01000390">
    <property type="protein sequence ID" value="HEN16623.1"/>
    <property type="molecule type" value="Genomic_DNA"/>
</dbReference>
<evidence type="ECO:0000256" key="7">
    <source>
        <dbReference type="ARBA" id="ARBA00022679"/>
    </source>
</evidence>
<protein>
    <recommendedName>
        <fullName evidence="12 13">Uracil phosphoribosyltransferase</fullName>
        <ecNumber evidence="4 13">2.4.2.9</ecNumber>
    </recommendedName>
</protein>
<dbReference type="GO" id="GO:0005737">
    <property type="term" value="C:cytoplasm"/>
    <property type="evidence" value="ECO:0007669"/>
    <property type="project" value="UniProtKB-ARBA"/>
</dbReference>
<dbReference type="GO" id="GO:0044206">
    <property type="term" value="P:UMP salvage"/>
    <property type="evidence" value="ECO:0007669"/>
    <property type="project" value="UniProtKB-UniPathway"/>
</dbReference>
<dbReference type="InterPro" id="IPR029057">
    <property type="entry name" value="PRTase-like"/>
</dbReference>
<comment type="pathway">
    <text evidence="2">Pyrimidine metabolism; UMP biosynthesis via salvage pathway; UMP from uracil: step 1/1.</text>
</comment>
<reference evidence="15" key="1">
    <citation type="journal article" date="2020" name="mSystems">
        <title>Genome- and Community-Level Interaction Insights into Carbon Utilization and Element Cycling Functions of Hydrothermarchaeota in Hydrothermal Sediment.</title>
        <authorList>
            <person name="Zhou Z."/>
            <person name="Liu Y."/>
            <person name="Xu W."/>
            <person name="Pan J."/>
            <person name="Luo Z.H."/>
            <person name="Li M."/>
        </authorList>
    </citation>
    <scope>NUCLEOTIDE SEQUENCE [LARGE SCALE GENOMIC DNA]</scope>
    <source>
        <strain evidence="15">SpSt-339</strain>
    </source>
</reference>
<dbReference type="Gene3D" id="3.40.50.2020">
    <property type="match status" value="1"/>
</dbReference>
<evidence type="ECO:0000256" key="4">
    <source>
        <dbReference type="ARBA" id="ARBA00011894"/>
    </source>
</evidence>
<dbReference type="Pfam" id="PF14681">
    <property type="entry name" value="UPRTase"/>
    <property type="match status" value="1"/>
</dbReference>